<dbReference type="Proteomes" id="UP000073816">
    <property type="component" value="Chromosome"/>
</dbReference>
<sequence length="59" mass="6720">MNFSGKFTHRVVRLRTFIGKMEVKIDPRNANLAKALVSVDNHSCKFGHNSLELIRIVLP</sequence>
<dbReference type="AlphaFoldDB" id="A0A142EJB1"/>
<dbReference type="EMBL" id="CP012836">
    <property type="protein sequence ID" value="AMQ55216.1"/>
    <property type="molecule type" value="Genomic_DNA"/>
</dbReference>
<name>A0A142EJB1_9BACT</name>
<dbReference type="STRING" id="1727163.AO498_02325"/>
<evidence type="ECO:0000313" key="2">
    <source>
        <dbReference type="Proteomes" id="UP000073816"/>
    </source>
</evidence>
<organism evidence="1 2">
    <name type="scientific">Algoriphagus sanaruensis</name>
    <dbReference type="NCBI Taxonomy" id="1727163"/>
    <lineage>
        <taxon>Bacteria</taxon>
        <taxon>Pseudomonadati</taxon>
        <taxon>Bacteroidota</taxon>
        <taxon>Cytophagia</taxon>
        <taxon>Cytophagales</taxon>
        <taxon>Cyclobacteriaceae</taxon>
        <taxon>Algoriphagus</taxon>
    </lineage>
</organism>
<reference evidence="1 2" key="2">
    <citation type="journal article" date="2016" name="Genome Announc.">
        <title>Complete Genome Sequence of Algoriphagus sp. Strain M8-2, Isolated from a Brackish Lake.</title>
        <authorList>
            <person name="Muraguchi Y."/>
            <person name="Kushimoto K."/>
            <person name="Ohtsubo Y."/>
            <person name="Suzuki T."/>
            <person name="Dohra H."/>
            <person name="Kimbara K."/>
            <person name="Shintani M."/>
        </authorList>
    </citation>
    <scope>NUCLEOTIDE SEQUENCE [LARGE SCALE GENOMIC DNA]</scope>
    <source>
        <strain evidence="1 2">M8-2</strain>
    </source>
</reference>
<reference evidence="2" key="1">
    <citation type="submission" date="2015-09" db="EMBL/GenBank/DDBJ databases">
        <title>Complete sequence of Algoriphagus sp. M8-2.</title>
        <authorList>
            <person name="Shintani M."/>
        </authorList>
    </citation>
    <scope>NUCLEOTIDE SEQUENCE [LARGE SCALE GENOMIC DNA]</scope>
    <source>
        <strain evidence="2">M8-2</strain>
    </source>
</reference>
<dbReference type="PATRIC" id="fig|1727163.4.peg.488"/>
<proteinExistence type="predicted"/>
<evidence type="ECO:0000313" key="1">
    <source>
        <dbReference type="EMBL" id="AMQ55216.1"/>
    </source>
</evidence>
<gene>
    <name evidence="1" type="ORF">AO498_02325</name>
</gene>
<protein>
    <submittedName>
        <fullName evidence="1">Uncharacterized protein</fullName>
    </submittedName>
</protein>
<accession>A0A142EJB1</accession>
<keyword evidence="2" id="KW-1185">Reference proteome</keyword>
<dbReference type="KEGG" id="alm:AO498_02325"/>